<keyword evidence="2" id="KW-0812">Transmembrane</keyword>
<dbReference type="PROSITE" id="PS51231">
    <property type="entry name" value="DAD"/>
    <property type="match status" value="1"/>
</dbReference>
<sequence length="654" mass="68859">MPRLHPASAAVSALRSGGQLALFAVFASTAFLGMSGDGAAPIAPLAIPAAFVLGGGIALARWYRFEYETLPDRLVVRSGVVSRQDREIPLHRVQNVDVRRSLLQRALGLSTVTVETAGGGSTEATLDAVGREEADRLREELGRHGRRSDHRDERDPGDEAEGTTDTTGASATGTGTAGADDAGVAADRDAEATTEPRRSEPASETLYELTGRRFATLCAVSFRPGAVIAPFVGASLFDDLLFDGGRLLVRYGIIDVEVGPGDVPSLGPGDLVSLGLLGVLGFLLVVWVVSAALTFVRYYGFRLERVGDELRYERGLLGRYSGTVPLSKVQTLTVSENAAMRRLGYASLAVDTAGYAPGSSGGGGGGVETAVPLDTRERVVALADDVRAELGADAGTDTAPTDDAFGVDTVERPPTRARRRYVARYAIAALALTAVAVGVDRLAFDLPRLLPFAPLVGVALAPLAGHLTWTHRGHATASDGFVTRTGVLRRHTRLVPYFRLQTVFVSRTVFQRRRRLASVVGDSASSSGLLGGDAVAHDLDADAADGVREQLLDALRGDLVARRRARRERRHRRSEGPSSAAEDASATDSGTDESTGGVDPVATNGAGSDGDRDGDTGDGSDRRGESADRDERTTDTGERDDSTDADTGDGDDAR</sequence>
<protein>
    <submittedName>
        <fullName evidence="4">PH domain-containing protein</fullName>
    </submittedName>
</protein>
<keyword evidence="5" id="KW-1185">Reference proteome</keyword>
<feature type="transmembrane region" description="Helical" evidence="2">
    <location>
        <begin position="42"/>
        <end position="63"/>
    </location>
</feature>
<keyword evidence="2" id="KW-0472">Membrane</keyword>
<feature type="compositionally biased region" description="Low complexity" evidence="1">
    <location>
        <begin position="578"/>
        <end position="589"/>
    </location>
</feature>
<proteinExistence type="predicted"/>
<feature type="transmembrane region" description="Helical" evidence="2">
    <location>
        <begin position="271"/>
        <end position="296"/>
    </location>
</feature>
<gene>
    <name evidence="4" type="ORF">GRX01_13085</name>
</gene>
<evidence type="ECO:0000313" key="4">
    <source>
        <dbReference type="EMBL" id="MXR42268.1"/>
    </source>
</evidence>
<evidence type="ECO:0000259" key="3">
    <source>
        <dbReference type="PROSITE" id="PS51231"/>
    </source>
</evidence>
<reference evidence="4 5" key="1">
    <citation type="submission" date="2019-12" db="EMBL/GenBank/DDBJ databases">
        <title>Isolation and characterization of three novel carbon monoxide-oxidizing members of Halobacteria from salione crusts and soils.</title>
        <authorList>
            <person name="Myers M.R."/>
            <person name="King G.M."/>
        </authorList>
    </citation>
    <scope>NUCLEOTIDE SEQUENCE [LARGE SCALE GENOMIC DNA]</scope>
    <source>
        <strain evidence="4 5">WSA2</strain>
    </source>
</reference>
<dbReference type="InterPro" id="IPR014767">
    <property type="entry name" value="DAD_dom"/>
</dbReference>
<dbReference type="Pfam" id="PF03703">
    <property type="entry name" value="bPH_2"/>
    <property type="match status" value="3"/>
</dbReference>
<evidence type="ECO:0000313" key="5">
    <source>
        <dbReference type="Proteomes" id="UP000437065"/>
    </source>
</evidence>
<feature type="region of interest" description="Disordered" evidence="1">
    <location>
        <begin position="564"/>
        <end position="654"/>
    </location>
</feature>
<feature type="transmembrane region" description="Helical" evidence="2">
    <location>
        <begin position="422"/>
        <end position="443"/>
    </location>
</feature>
<feature type="transmembrane region" description="Helical" evidence="2">
    <location>
        <begin position="20"/>
        <end position="36"/>
    </location>
</feature>
<organism evidence="4 5">
    <name type="scientific">Halobaculum saliterrae</name>
    <dbReference type="NCBI Taxonomy" id="2073113"/>
    <lineage>
        <taxon>Archaea</taxon>
        <taxon>Methanobacteriati</taxon>
        <taxon>Methanobacteriota</taxon>
        <taxon>Stenosarchaea group</taxon>
        <taxon>Halobacteria</taxon>
        <taxon>Halobacteriales</taxon>
        <taxon>Haloferacaceae</taxon>
        <taxon>Halobaculum</taxon>
    </lineage>
</organism>
<feature type="compositionally biased region" description="Basic residues" evidence="1">
    <location>
        <begin position="564"/>
        <end position="573"/>
    </location>
</feature>
<feature type="compositionally biased region" description="Acidic residues" evidence="1">
    <location>
        <begin position="643"/>
        <end position="654"/>
    </location>
</feature>
<name>A0A6B0STJ3_9EURY</name>
<feature type="region of interest" description="Disordered" evidence="1">
    <location>
        <begin position="120"/>
        <end position="204"/>
    </location>
</feature>
<feature type="compositionally biased region" description="Basic and acidic residues" evidence="1">
    <location>
        <begin position="129"/>
        <end position="154"/>
    </location>
</feature>
<keyword evidence="2" id="KW-1133">Transmembrane helix</keyword>
<feature type="compositionally biased region" description="Low complexity" evidence="1">
    <location>
        <begin position="163"/>
        <end position="185"/>
    </location>
</feature>
<dbReference type="PANTHER" id="PTHR34473">
    <property type="entry name" value="UPF0699 TRANSMEMBRANE PROTEIN YDBS"/>
    <property type="match status" value="1"/>
</dbReference>
<dbReference type="OrthoDB" id="107421at2157"/>
<feature type="transmembrane region" description="Helical" evidence="2">
    <location>
        <begin position="214"/>
        <end position="237"/>
    </location>
</feature>
<dbReference type="InterPro" id="IPR005182">
    <property type="entry name" value="YdbS-like_PH"/>
</dbReference>
<dbReference type="AlphaFoldDB" id="A0A6B0STJ3"/>
<dbReference type="Proteomes" id="UP000437065">
    <property type="component" value="Unassembled WGS sequence"/>
</dbReference>
<feature type="compositionally biased region" description="Basic and acidic residues" evidence="1">
    <location>
        <begin position="186"/>
        <end position="201"/>
    </location>
</feature>
<comment type="caution">
    <text evidence="4">The sequence shown here is derived from an EMBL/GenBank/DDBJ whole genome shotgun (WGS) entry which is preliminary data.</text>
</comment>
<evidence type="ECO:0000256" key="2">
    <source>
        <dbReference type="SAM" id="Phobius"/>
    </source>
</evidence>
<accession>A0A6B0STJ3</accession>
<dbReference type="EMBL" id="WUUS01000008">
    <property type="protein sequence ID" value="MXR42268.1"/>
    <property type="molecule type" value="Genomic_DNA"/>
</dbReference>
<feature type="domain" description="DAD" evidence="3">
    <location>
        <begin position="541"/>
        <end position="574"/>
    </location>
</feature>
<feature type="compositionally biased region" description="Basic and acidic residues" evidence="1">
    <location>
        <begin position="609"/>
        <end position="642"/>
    </location>
</feature>
<evidence type="ECO:0000256" key="1">
    <source>
        <dbReference type="SAM" id="MobiDB-lite"/>
    </source>
</evidence>
<dbReference type="RefSeq" id="WP_159668216.1">
    <property type="nucleotide sequence ID" value="NZ_WUUS01000008.1"/>
</dbReference>
<dbReference type="PANTHER" id="PTHR34473:SF3">
    <property type="entry name" value="TRANSMEMBRANE PROTEIN-RELATED"/>
    <property type="match status" value="1"/>
</dbReference>